<dbReference type="Proteomes" id="UP001189429">
    <property type="component" value="Unassembled WGS sequence"/>
</dbReference>
<gene>
    <name evidence="2" type="ORF">PCOR1329_LOCUS71617</name>
</gene>
<feature type="non-terminal residue" evidence="2">
    <location>
        <position position="1"/>
    </location>
</feature>
<proteinExistence type="predicted"/>
<sequence>VIISDVEGDVGAYCRDIEPPTCIDRWRPAVRVCSFGQLHFDGAESAGAPPGDGGAAPRAPPGDGGGAGGPDARSGDEPRLKRRRK</sequence>
<feature type="region of interest" description="Disordered" evidence="1">
    <location>
        <begin position="41"/>
        <end position="85"/>
    </location>
</feature>
<accession>A0ABN9WY08</accession>
<protein>
    <submittedName>
        <fullName evidence="2">Uncharacterized protein</fullName>
    </submittedName>
</protein>
<dbReference type="EMBL" id="CAUYUJ010019516">
    <property type="protein sequence ID" value="CAK0891770.1"/>
    <property type="molecule type" value="Genomic_DNA"/>
</dbReference>
<name>A0ABN9WY08_9DINO</name>
<evidence type="ECO:0000313" key="2">
    <source>
        <dbReference type="EMBL" id="CAK0891770.1"/>
    </source>
</evidence>
<evidence type="ECO:0000313" key="3">
    <source>
        <dbReference type="Proteomes" id="UP001189429"/>
    </source>
</evidence>
<comment type="caution">
    <text evidence="2">The sequence shown here is derived from an EMBL/GenBank/DDBJ whole genome shotgun (WGS) entry which is preliminary data.</text>
</comment>
<evidence type="ECO:0000256" key="1">
    <source>
        <dbReference type="SAM" id="MobiDB-lite"/>
    </source>
</evidence>
<organism evidence="2 3">
    <name type="scientific">Prorocentrum cordatum</name>
    <dbReference type="NCBI Taxonomy" id="2364126"/>
    <lineage>
        <taxon>Eukaryota</taxon>
        <taxon>Sar</taxon>
        <taxon>Alveolata</taxon>
        <taxon>Dinophyceae</taxon>
        <taxon>Prorocentrales</taxon>
        <taxon>Prorocentraceae</taxon>
        <taxon>Prorocentrum</taxon>
    </lineage>
</organism>
<reference evidence="2" key="1">
    <citation type="submission" date="2023-10" db="EMBL/GenBank/DDBJ databases">
        <authorList>
            <person name="Chen Y."/>
            <person name="Shah S."/>
            <person name="Dougan E. K."/>
            <person name="Thang M."/>
            <person name="Chan C."/>
        </authorList>
    </citation>
    <scope>NUCLEOTIDE SEQUENCE [LARGE SCALE GENOMIC DNA]</scope>
</reference>
<keyword evidence="3" id="KW-1185">Reference proteome</keyword>